<dbReference type="EMBL" id="KD285962">
    <property type="protein sequence ID" value="EMS45532.1"/>
    <property type="molecule type" value="Genomic_DNA"/>
</dbReference>
<gene>
    <name evidence="3" type="ORF">TRIUR3_31778</name>
</gene>
<dbReference type="InterPro" id="IPR008811">
    <property type="entry name" value="Glycosyl_hydrolases_36"/>
</dbReference>
<dbReference type="STRING" id="4572.M7YEL0"/>
<accession>M7YEL0</accession>
<protein>
    <submittedName>
        <fullName evidence="3">Uncharacterized protein</fullName>
    </submittedName>
</protein>
<evidence type="ECO:0000256" key="2">
    <source>
        <dbReference type="ARBA" id="ARBA00023277"/>
    </source>
</evidence>
<organism evidence="3">
    <name type="scientific">Triticum urartu</name>
    <name type="common">Red wild einkorn</name>
    <name type="synonym">Crithodium urartu</name>
    <dbReference type="NCBI Taxonomy" id="4572"/>
    <lineage>
        <taxon>Eukaryota</taxon>
        <taxon>Viridiplantae</taxon>
        <taxon>Streptophyta</taxon>
        <taxon>Embryophyta</taxon>
        <taxon>Tracheophyta</taxon>
        <taxon>Spermatophyta</taxon>
        <taxon>Magnoliopsida</taxon>
        <taxon>Liliopsida</taxon>
        <taxon>Poales</taxon>
        <taxon>Poaceae</taxon>
        <taxon>BOP clade</taxon>
        <taxon>Pooideae</taxon>
        <taxon>Triticodae</taxon>
        <taxon>Triticeae</taxon>
        <taxon>Triticinae</taxon>
        <taxon>Triticum</taxon>
    </lineage>
</organism>
<evidence type="ECO:0000256" key="1">
    <source>
        <dbReference type="ARBA" id="ARBA00007240"/>
    </source>
</evidence>
<dbReference type="AlphaFoldDB" id="M7YEL0"/>
<keyword evidence="2" id="KW-0119">Carbohydrate metabolism</keyword>
<dbReference type="PANTHER" id="PTHR31268:SF5">
    <property type="entry name" value="GALACTINOL--SUCROSE GALACTOSYLTRANSFERASE 6-RELATED"/>
    <property type="match status" value="1"/>
</dbReference>
<dbReference type="PANTHER" id="PTHR31268">
    <property type="match status" value="1"/>
</dbReference>
<comment type="similarity">
    <text evidence="1">Belongs to the glycosyl hydrolases 36 family.</text>
</comment>
<name>M7YEL0_TRIUA</name>
<dbReference type="InterPro" id="IPR017853">
    <property type="entry name" value="GH"/>
</dbReference>
<reference evidence="3" key="1">
    <citation type="journal article" date="2013" name="Nature">
        <title>Draft genome of the wheat A-genome progenitor Triticum urartu.</title>
        <authorList>
            <person name="Ling H.Q."/>
            <person name="Zhao S."/>
            <person name="Liu D."/>
            <person name="Wang J."/>
            <person name="Sun H."/>
            <person name="Zhang C."/>
            <person name="Fan H."/>
            <person name="Li D."/>
            <person name="Dong L."/>
            <person name="Tao Y."/>
            <person name="Gao C."/>
            <person name="Wu H."/>
            <person name="Li Y."/>
            <person name="Cui Y."/>
            <person name="Guo X."/>
            <person name="Zheng S."/>
            <person name="Wang B."/>
            <person name="Yu K."/>
            <person name="Liang Q."/>
            <person name="Yang W."/>
            <person name="Lou X."/>
            <person name="Chen J."/>
            <person name="Feng M."/>
            <person name="Jian J."/>
            <person name="Zhang X."/>
            <person name="Luo G."/>
            <person name="Jiang Y."/>
            <person name="Liu J."/>
            <person name="Wang Z."/>
            <person name="Sha Y."/>
            <person name="Zhang B."/>
            <person name="Wu H."/>
            <person name="Tang D."/>
            <person name="Shen Q."/>
            <person name="Xue P."/>
            <person name="Zou S."/>
            <person name="Wang X."/>
            <person name="Liu X."/>
            <person name="Wang F."/>
            <person name="Yang Y."/>
            <person name="An X."/>
            <person name="Dong Z."/>
            <person name="Zhang K."/>
            <person name="Zhang X."/>
            <person name="Luo M.C."/>
            <person name="Dvorak J."/>
            <person name="Tong Y."/>
            <person name="Wang J."/>
            <person name="Yang H."/>
            <person name="Li Z."/>
            <person name="Wang D."/>
            <person name="Zhang A."/>
            <person name="Wang J."/>
        </authorList>
    </citation>
    <scope>NUCLEOTIDE SEQUENCE</scope>
</reference>
<dbReference type="eggNOG" id="ENOG502QPVE">
    <property type="taxonomic scope" value="Eukaryota"/>
</dbReference>
<evidence type="ECO:0000313" key="3">
    <source>
        <dbReference type="EMBL" id="EMS45532.1"/>
    </source>
</evidence>
<dbReference type="Pfam" id="PF05691">
    <property type="entry name" value="Raffinose_syn"/>
    <property type="match status" value="2"/>
</dbReference>
<proteinExistence type="inferred from homology"/>
<sequence>MPTSGHLDLTKDGEPVDQKVVTSSSSAVCDCGGRTMRSSSGSEPPPSVVSLGDFVGPASRHIVSLGGMRMGDKCGDIPRGTQFLLVESKAGAGEEEVSYVVFLPLVEGVFRASLQGGGAGGDKFQLCVESGDAGTLASSFYRVLFVGAAESDPFAAIAGTVAAVCLGNLPPAREKKLPGIVDSFSGDDPATATGIETLAVHRFYDELHTYTAVAGVDGVKVDVQCILKMLGTGHGGRVQLTKEYHRALNASVAKNFPDNGIIASMSHNTDALY</sequence>
<dbReference type="SUPFAM" id="SSF51445">
    <property type="entry name" value="(Trans)glycosidases"/>
    <property type="match status" value="1"/>
</dbReference>